<evidence type="ECO:0008006" key="3">
    <source>
        <dbReference type="Google" id="ProtNLM"/>
    </source>
</evidence>
<organism evidence="1 2">
    <name type="scientific">Brumimicrobium glaciale</name>
    <dbReference type="NCBI Taxonomy" id="200475"/>
    <lineage>
        <taxon>Bacteria</taxon>
        <taxon>Pseudomonadati</taxon>
        <taxon>Bacteroidota</taxon>
        <taxon>Flavobacteriia</taxon>
        <taxon>Flavobacteriales</taxon>
        <taxon>Crocinitomicaceae</taxon>
        <taxon>Brumimicrobium</taxon>
    </lineage>
</organism>
<dbReference type="RefSeq" id="WP_130091824.1">
    <property type="nucleotide sequence ID" value="NZ_SETE01000001.1"/>
</dbReference>
<protein>
    <recommendedName>
        <fullName evidence="3">HMA domain-containing protein</fullName>
    </recommendedName>
</protein>
<sequence>MYLKNYVITSFFIGFSFLSFSQHKYAFEVESLNDKQPKEVFDDFSQHLEEYDKHIEDGVFFFESKIVYTEENFKEIAAATGYTIKEFKITSKREDEQNIEE</sequence>
<keyword evidence="2" id="KW-1185">Reference proteome</keyword>
<evidence type="ECO:0000313" key="1">
    <source>
        <dbReference type="EMBL" id="RYM35457.1"/>
    </source>
</evidence>
<dbReference type="AlphaFoldDB" id="A0A4Q4KPY9"/>
<dbReference type="OrthoDB" id="9859962at2"/>
<name>A0A4Q4KPY9_9FLAO</name>
<evidence type="ECO:0000313" key="2">
    <source>
        <dbReference type="Proteomes" id="UP000293952"/>
    </source>
</evidence>
<comment type="caution">
    <text evidence="1">The sequence shown here is derived from an EMBL/GenBank/DDBJ whole genome shotgun (WGS) entry which is preliminary data.</text>
</comment>
<proteinExistence type="predicted"/>
<accession>A0A4Q4KPY9</accession>
<dbReference type="EMBL" id="SETE01000001">
    <property type="protein sequence ID" value="RYM35457.1"/>
    <property type="molecule type" value="Genomic_DNA"/>
</dbReference>
<gene>
    <name evidence="1" type="ORF">ERX46_00255</name>
</gene>
<dbReference type="Proteomes" id="UP000293952">
    <property type="component" value="Unassembled WGS sequence"/>
</dbReference>
<reference evidence="1 2" key="1">
    <citation type="submission" date="2019-02" db="EMBL/GenBank/DDBJ databases">
        <title>Genome sequence of the sea-ice species Brumimicrobium glaciale.</title>
        <authorList>
            <person name="Bowman J.P."/>
        </authorList>
    </citation>
    <scope>NUCLEOTIDE SEQUENCE [LARGE SCALE GENOMIC DNA]</scope>
    <source>
        <strain evidence="1 2">IC156</strain>
    </source>
</reference>